<keyword evidence="1" id="KW-0175">Coiled coil</keyword>
<dbReference type="Proteomes" id="UP000323000">
    <property type="component" value="Chromosome 9"/>
</dbReference>
<accession>A0A5C7HB40</accession>
<organism evidence="2 3">
    <name type="scientific">Acer yangbiense</name>
    <dbReference type="NCBI Taxonomy" id="1000413"/>
    <lineage>
        <taxon>Eukaryota</taxon>
        <taxon>Viridiplantae</taxon>
        <taxon>Streptophyta</taxon>
        <taxon>Embryophyta</taxon>
        <taxon>Tracheophyta</taxon>
        <taxon>Spermatophyta</taxon>
        <taxon>Magnoliopsida</taxon>
        <taxon>eudicotyledons</taxon>
        <taxon>Gunneridae</taxon>
        <taxon>Pentapetalae</taxon>
        <taxon>rosids</taxon>
        <taxon>malvids</taxon>
        <taxon>Sapindales</taxon>
        <taxon>Sapindaceae</taxon>
        <taxon>Hippocastanoideae</taxon>
        <taxon>Acereae</taxon>
        <taxon>Acer</taxon>
    </lineage>
</organism>
<feature type="coiled-coil region" evidence="1">
    <location>
        <begin position="54"/>
        <end position="93"/>
    </location>
</feature>
<name>A0A5C7HB40_9ROSI</name>
<dbReference type="EMBL" id="VAHF01000009">
    <property type="protein sequence ID" value="TXG53755.1"/>
    <property type="molecule type" value="Genomic_DNA"/>
</dbReference>
<protein>
    <submittedName>
        <fullName evidence="2">Uncharacterized protein</fullName>
    </submittedName>
</protein>
<gene>
    <name evidence="2" type="ORF">EZV62_019011</name>
</gene>
<evidence type="ECO:0000313" key="3">
    <source>
        <dbReference type="Proteomes" id="UP000323000"/>
    </source>
</evidence>
<evidence type="ECO:0000256" key="1">
    <source>
        <dbReference type="SAM" id="Coils"/>
    </source>
</evidence>
<dbReference type="AlphaFoldDB" id="A0A5C7HB40"/>
<evidence type="ECO:0000313" key="2">
    <source>
        <dbReference type="EMBL" id="TXG53755.1"/>
    </source>
</evidence>
<comment type="caution">
    <text evidence="2">The sequence shown here is derived from an EMBL/GenBank/DDBJ whole genome shotgun (WGS) entry which is preliminary data.</text>
</comment>
<proteinExistence type="predicted"/>
<reference evidence="3" key="1">
    <citation type="journal article" date="2019" name="Gigascience">
        <title>De novo genome assembly of the endangered Acer yangbiense, a plant species with extremely small populations endemic to Yunnan Province, China.</title>
        <authorList>
            <person name="Yang J."/>
            <person name="Wariss H.M."/>
            <person name="Tao L."/>
            <person name="Zhang R."/>
            <person name="Yun Q."/>
            <person name="Hollingsworth P."/>
            <person name="Dao Z."/>
            <person name="Luo G."/>
            <person name="Guo H."/>
            <person name="Ma Y."/>
            <person name="Sun W."/>
        </authorList>
    </citation>
    <scope>NUCLEOTIDE SEQUENCE [LARGE SCALE GENOMIC DNA]</scope>
    <source>
        <strain evidence="3">cv. Malutang</strain>
    </source>
</reference>
<dbReference type="OrthoDB" id="1702039at2759"/>
<keyword evidence="3" id="KW-1185">Reference proteome</keyword>
<sequence length="180" mass="20953">MSVFDVGGYCLGLSGTRLVSELKVALLLLVISMAGRPQLQQRRKGVDQRRKAVIDDLKQQIHQLQQRLDQFIIDELKQQIQQLQQCLQLIENLSIHSMDQKDGMDVYCFTSEIPTFDNDDSYGDSYDDSFDKLEPIWDEYKNADLKLWKEALVGEMKRMMRGELEQLHERLDQVENTLAE</sequence>